<feature type="non-terminal residue" evidence="1">
    <location>
        <position position="1"/>
    </location>
</feature>
<evidence type="ECO:0000313" key="1">
    <source>
        <dbReference type="EMBL" id="VUZ46541.1"/>
    </source>
</evidence>
<accession>A0A564YGX5</accession>
<dbReference type="EMBL" id="CABIJS010000222">
    <property type="protein sequence ID" value="VUZ46541.1"/>
    <property type="molecule type" value="Genomic_DNA"/>
</dbReference>
<proteinExistence type="predicted"/>
<organism evidence="1 2">
    <name type="scientific">Hymenolepis diminuta</name>
    <name type="common">Rat tapeworm</name>
    <dbReference type="NCBI Taxonomy" id="6216"/>
    <lineage>
        <taxon>Eukaryota</taxon>
        <taxon>Metazoa</taxon>
        <taxon>Spiralia</taxon>
        <taxon>Lophotrochozoa</taxon>
        <taxon>Platyhelminthes</taxon>
        <taxon>Cestoda</taxon>
        <taxon>Eucestoda</taxon>
        <taxon>Cyclophyllidea</taxon>
        <taxon>Hymenolepididae</taxon>
        <taxon>Hymenolepis</taxon>
    </lineage>
</organism>
<name>A0A564YGX5_HYMDI</name>
<keyword evidence="2" id="KW-1185">Reference proteome</keyword>
<gene>
    <name evidence="1" type="ORF">WMSIL1_LOCUS6339</name>
</gene>
<dbReference type="Proteomes" id="UP000321570">
    <property type="component" value="Unassembled WGS sequence"/>
</dbReference>
<sequence>SYSIFIPTDLTFAPVFFLRGDTVRKSLQPTYNDSFSIPQRSHKISTTFMNGKEFVVSMNRLNLTYLDKFIFVFTSSFSQIFLS</sequence>
<protein>
    <submittedName>
        <fullName evidence="1">Uncharacterized protein</fullName>
    </submittedName>
</protein>
<dbReference type="AlphaFoldDB" id="A0A564YGX5"/>
<evidence type="ECO:0000313" key="2">
    <source>
        <dbReference type="Proteomes" id="UP000321570"/>
    </source>
</evidence>
<reference evidence="1 2" key="1">
    <citation type="submission" date="2019-07" db="EMBL/GenBank/DDBJ databases">
        <authorList>
            <person name="Jastrzebski P J."/>
            <person name="Paukszto L."/>
            <person name="Jastrzebski P J."/>
        </authorList>
    </citation>
    <scope>NUCLEOTIDE SEQUENCE [LARGE SCALE GENOMIC DNA]</scope>
    <source>
        <strain evidence="1 2">WMS-il1</strain>
    </source>
</reference>